<gene>
    <name evidence="1" type="ORF">GHT06_006778</name>
</gene>
<name>A0AAD5KDX7_9CRUS</name>
<evidence type="ECO:0000313" key="2">
    <source>
        <dbReference type="Proteomes" id="UP000820818"/>
    </source>
</evidence>
<organism evidence="1 2">
    <name type="scientific">Daphnia sinensis</name>
    <dbReference type="NCBI Taxonomy" id="1820382"/>
    <lineage>
        <taxon>Eukaryota</taxon>
        <taxon>Metazoa</taxon>
        <taxon>Ecdysozoa</taxon>
        <taxon>Arthropoda</taxon>
        <taxon>Crustacea</taxon>
        <taxon>Branchiopoda</taxon>
        <taxon>Diplostraca</taxon>
        <taxon>Cladocera</taxon>
        <taxon>Anomopoda</taxon>
        <taxon>Daphniidae</taxon>
        <taxon>Daphnia</taxon>
        <taxon>Daphnia similis group</taxon>
    </lineage>
</organism>
<reference evidence="1" key="1">
    <citation type="submission" date="2022-05" db="EMBL/GenBank/DDBJ databases">
        <title>A multi-omics perspective on studying reproductive biology in Daphnia sinensis.</title>
        <authorList>
            <person name="Jia J."/>
        </authorList>
    </citation>
    <scope>NUCLEOTIDE SEQUENCE</scope>
    <source>
        <strain evidence="1">WSL</strain>
    </source>
</reference>
<protein>
    <submittedName>
        <fullName evidence="1">Uncharacterized protein</fullName>
    </submittedName>
</protein>
<sequence>MVGSRTAWSSAMRKTNRYREHCVSPTMHRYDCQLHDGDNKLLGTHSFHAMLLGWRNREFQRQTSRLPQ</sequence>
<comment type="caution">
    <text evidence="1">The sequence shown here is derived from an EMBL/GenBank/DDBJ whole genome shotgun (WGS) entry which is preliminary data.</text>
</comment>
<accession>A0AAD5KDX7</accession>
<dbReference type="AlphaFoldDB" id="A0AAD5KDX7"/>
<dbReference type="EMBL" id="WJBH02000266">
    <property type="protein sequence ID" value="KAI9549807.1"/>
    <property type="molecule type" value="Genomic_DNA"/>
</dbReference>
<dbReference type="Proteomes" id="UP000820818">
    <property type="component" value="Unassembled WGS sequence"/>
</dbReference>
<keyword evidence="2" id="KW-1185">Reference proteome</keyword>
<proteinExistence type="predicted"/>
<evidence type="ECO:0000313" key="1">
    <source>
        <dbReference type="EMBL" id="KAI9549807.1"/>
    </source>
</evidence>